<proteinExistence type="predicted"/>
<dbReference type="EMBL" id="BQNB010013683">
    <property type="protein sequence ID" value="GJT19004.1"/>
    <property type="molecule type" value="Genomic_DNA"/>
</dbReference>
<protein>
    <recommendedName>
        <fullName evidence="3">Lectin</fullName>
    </recommendedName>
</protein>
<accession>A0ABQ5C152</accession>
<evidence type="ECO:0008006" key="3">
    <source>
        <dbReference type="Google" id="ProtNLM"/>
    </source>
</evidence>
<organism evidence="1 2">
    <name type="scientific">Tanacetum coccineum</name>
    <dbReference type="NCBI Taxonomy" id="301880"/>
    <lineage>
        <taxon>Eukaryota</taxon>
        <taxon>Viridiplantae</taxon>
        <taxon>Streptophyta</taxon>
        <taxon>Embryophyta</taxon>
        <taxon>Tracheophyta</taxon>
        <taxon>Spermatophyta</taxon>
        <taxon>Magnoliopsida</taxon>
        <taxon>eudicotyledons</taxon>
        <taxon>Gunneridae</taxon>
        <taxon>Pentapetalae</taxon>
        <taxon>asterids</taxon>
        <taxon>campanulids</taxon>
        <taxon>Asterales</taxon>
        <taxon>Asteraceae</taxon>
        <taxon>Asteroideae</taxon>
        <taxon>Anthemideae</taxon>
        <taxon>Anthemidinae</taxon>
        <taxon>Tanacetum</taxon>
    </lineage>
</organism>
<gene>
    <name evidence="1" type="ORF">Tco_0877710</name>
</gene>
<evidence type="ECO:0000313" key="1">
    <source>
        <dbReference type="EMBL" id="GJT19004.1"/>
    </source>
</evidence>
<reference evidence="1" key="2">
    <citation type="submission" date="2022-01" db="EMBL/GenBank/DDBJ databases">
        <authorList>
            <person name="Yamashiro T."/>
            <person name="Shiraishi A."/>
            <person name="Satake H."/>
            <person name="Nakayama K."/>
        </authorList>
    </citation>
    <scope>NUCLEOTIDE SEQUENCE</scope>
</reference>
<sequence>MLRKGSDFSEESIEKNWVKESANESGKHYKADSFILDVSVFKDITYSKEFMNVFVRISFGSTIKLVSLDESQEVTFNGEFVYGFRNGDYGTGSWSDNMVSNPHGFYIHWIVISKNIKEVMKIIDVDIGG</sequence>
<evidence type="ECO:0000313" key="2">
    <source>
        <dbReference type="Proteomes" id="UP001151760"/>
    </source>
</evidence>
<dbReference type="Proteomes" id="UP001151760">
    <property type="component" value="Unassembled WGS sequence"/>
</dbReference>
<comment type="caution">
    <text evidence="1">The sequence shown here is derived from an EMBL/GenBank/DDBJ whole genome shotgun (WGS) entry which is preliminary data.</text>
</comment>
<reference evidence="1" key="1">
    <citation type="journal article" date="2022" name="Int. J. Mol. Sci.">
        <title>Draft Genome of Tanacetum Coccineum: Genomic Comparison of Closely Related Tanacetum-Family Plants.</title>
        <authorList>
            <person name="Yamashiro T."/>
            <person name="Shiraishi A."/>
            <person name="Nakayama K."/>
            <person name="Satake H."/>
        </authorList>
    </citation>
    <scope>NUCLEOTIDE SEQUENCE</scope>
</reference>
<keyword evidence="2" id="KW-1185">Reference proteome</keyword>
<name>A0ABQ5C152_9ASTR</name>